<comment type="caution">
    <text evidence="1">The sequence shown here is derived from an EMBL/GenBank/DDBJ whole genome shotgun (WGS) entry which is preliminary data.</text>
</comment>
<evidence type="ECO:0000313" key="1">
    <source>
        <dbReference type="EMBL" id="TGY65608.1"/>
    </source>
</evidence>
<organism evidence="1 2">
    <name type="scientific">Dubosiella muris</name>
    <dbReference type="NCBI Taxonomy" id="3038133"/>
    <lineage>
        <taxon>Bacteria</taxon>
        <taxon>Bacillati</taxon>
        <taxon>Bacillota</taxon>
        <taxon>Erysipelotrichia</taxon>
        <taxon>Erysipelotrichales</taxon>
        <taxon>Erysipelotrichaceae</taxon>
        <taxon>Dubosiella</taxon>
    </lineage>
</organism>
<dbReference type="EMBL" id="SRYG01000015">
    <property type="protein sequence ID" value="TGY65608.1"/>
    <property type="molecule type" value="Genomic_DNA"/>
</dbReference>
<accession>A0AC61R706</accession>
<protein>
    <submittedName>
        <fullName evidence="1">Capsular biosynthesis protein</fullName>
    </submittedName>
</protein>
<keyword evidence="2" id="KW-1185">Reference proteome</keyword>
<dbReference type="Proteomes" id="UP000308836">
    <property type="component" value="Unassembled WGS sequence"/>
</dbReference>
<gene>
    <name evidence="1" type="ORF">E5336_07910</name>
</gene>
<name>A0AC61R706_9FIRM</name>
<reference evidence="1" key="1">
    <citation type="submission" date="2019-04" db="EMBL/GenBank/DDBJ databases">
        <title>Microbes associate with the intestines of laboratory mice.</title>
        <authorList>
            <person name="Navarre W."/>
            <person name="Wong E."/>
            <person name="Huang K."/>
            <person name="Tropini C."/>
            <person name="Ng K."/>
            <person name="Yu B."/>
        </authorList>
    </citation>
    <scope>NUCLEOTIDE SEQUENCE</scope>
    <source>
        <strain evidence="1">NM09_H32</strain>
    </source>
</reference>
<sequence>MPSFIDMHSHVAWGIDDGMPDRDDANASLRAAAQDGLVAICSTPHFVGGQLDDSLVEAIFARQKQLAALADSYGIKIYSGGEMFMNESFIRLLDEGWYQTLNNSCYLLCEFDVQRDIHTISAYNDYLYEIEVRGMIPVIAHVERYFHEGLDMDIIEDWKNKGYVFQINRTSLQGLHGSTIQNNAWTLLENGYAHLVCTDTHRASGHRVAILSDIHETVVERVGEAWATELFYNNPLRILLNRKVHDLDPDQKVEPQTSFFKKSRTWLRR</sequence>
<evidence type="ECO:0000313" key="2">
    <source>
        <dbReference type="Proteomes" id="UP000308836"/>
    </source>
</evidence>
<proteinExistence type="predicted"/>